<evidence type="ECO:0000256" key="1">
    <source>
        <dbReference type="SAM" id="SignalP"/>
    </source>
</evidence>
<proteinExistence type="predicted"/>
<feature type="signal peptide" evidence="1">
    <location>
        <begin position="1"/>
        <end position="16"/>
    </location>
</feature>
<organism evidence="3 4">
    <name type="scientific">Trichuris muris</name>
    <name type="common">Mouse whipworm</name>
    <dbReference type="NCBI Taxonomy" id="70415"/>
    <lineage>
        <taxon>Eukaryota</taxon>
        <taxon>Metazoa</taxon>
        <taxon>Ecdysozoa</taxon>
        <taxon>Nematoda</taxon>
        <taxon>Enoplea</taxon>
        <taxon>Dorylaimia</taxon>
        <taxon>Trichinellida</taxon>
        <taxon>Trichuridae</taxon>
        <taxon>Trichuris</taxon>
    </lineage>
</organism>
<dbReference type="Proteomes" id="UP000046395">
    <property type="component" value="Unassembled WGS sequence"/>
</dbReference>
<keyword evidence="3" id="KW-1185">Reference proteome</keyword>
<reference evidence="4" key="1">
    <citation type="submission" date="2019-12" db="UniProtKB">
        <authorList>
            <consortium name="WormBaseParasite"/>
        </authorList>
    </citation>
    <scope>IDENTIFICATION</scope>
</reference>
<dbReference type="Pfam" id="PF13961">
    <property type="entry name" value="DUF4219"/>
    <property type="match status" value="1"/>
</dbReference>
<evidence type="ECO:0000259" key="2">
    <source>
        <dbReference type="Pfam" id="PF13961"/>
    </source>
</evidence>
<protein>
    <submittedName>
        <fullName evidence="4">DUF4219 domain-containing protein</fullName>
    </submittedName>
</protein>
<accession>A0A5S6QFI5</accession>
<keyword evidence="1" id="KW-0732">Signal</keyword>
<sequence>MFFTSFYRVLLSFVLSTRVNIHGYWPRHDYSSPIGAARSTEAMSRIDSFCCESMGTDGDQAKLLITKLNGSNYQLWKLKMKVLLLRDGLWDVVNQMKLEPTPQGWYQREYKAIAAI</sequence>
<dbReference type="AlphaFoldDB" id="A0A5S6QFI5"/>
<evidence type="ECO:0000313" key="4">
    <source>
        <dbReference type="WBParaSite" id="TMUE_2000006136.1"/>
    </source>
</evidence>
<feature type="chain" id="PRO_5024307073" evidence="1">
    <location>
        <begin position="17"/>
        <end position="116"/>
    </location>
</feature>
<dbReference type="WBParaSite" id="TMUE_2000006136.1">
    <property type="protein sequence ID" value="TMUE_2000006136.1"/>
    <property type="gene ID" value="WBGene00299487"/>
</dbReference>
<evidence type="ECO:0000313" key="3">
    <source>
        <dbReference type="Proteomes" id="UP000046395"/>
    </source>
</evidence>
<dbReference type="InterPro" id="IPR025314">
    <property type="entry name" value="DUF4219"/>
</dbReference>
<feature type="domain" description="DUF4219" evidence="2">
    <location>
        <begin position="68"/>
        <end position="94"/>
    </location>
</feature>
<name>A0A5S6QFI5_TRIMR</name>